<sequence length="474" mass="50517">MPATKSYTSGDLSKGASPIAEESISGTATEGDAGYIHNKTHSASTQDPPVLHKRPTRIRYKTEKAKAAEDYPSSSEDERLLASLQSDPSGKRKSSSRSRPAGTHPASLVRTLGSPVRLQLPSAAVRDLTHASYKQAVVDGSSDGEGNASRHESDLDSVQDEEGSLVNFIDDRAEDSLSVASDDGLPASPPPPSNSNKLKRKPNSRLSDASAFSNDAHPSRPAKKPKHAQSTNIARAPTNHNQASDGVIVISDDDWTVVGRSGKPASRQRYRRTVVGDTSREGSTERYAEAPKAAKAHKPRASQQHTDRPSTPEHWSVSPERGSVEETSKQVESDRKGKKASRVVAAPASSTPAPSVCSDGDAGNDTQLGLRDVGCGVKYDGLPVLILLRRLIEMPSHKVFINASRAPPHLVHSSAYQTSVYLVIPKTVYSAKQGNFPTTLVSLPPACAPTRNLSEGAAKTFVTGPLKITELALL</sequence>
<accession>A0A8H6H7W1</accession>
<proteinExistence type="predicted"/>
<organism evidence="2 3">
    <name type="scientific">Ephemerocybe angulata</name>
    <dbReference type="NCBI Taxonomy" id="980116"/>
    <lineage>
        <taxon>Eukaryota</taxon>
        <taxon>Fungi</taxon>
        <taxon>Dikarya</taxon>
        <taxon>Basidiomycota</taxon>
        <taxon>Agaricomycotina</taxon>
        <taxon>Agaricomycetes</taxon>
        <taxon>Agaricomycetidae</taxon>
        <taxon>Agaricales</taxon>
        <taxon>Agaricineae</taxon>
        <taxon>Psathyrellaceae</taxon>
        <taxon>Ephemerocybe</taxon>
    </lineage>
</organism>
<dbReference type="Proteomes" id="UP000521943">
    <property type="component" value="Unassembled WGS sequence"/>
</dbReference>
<evidence type="ECO:0000256" key="1">
    <source>
        <dbReference type="SAM" id="MobiDB-lite"/>
    </source>
</evidence>
<gene>
    <name evidence="2" type="ORF">DFP72DRAFT_862003</name>
</gene>
<feature type="compositionally biased region" description="Basic and acidic residues" evidence="1">
    <location>
        <begin position="60"/>
        <end position="69"/>
    </location>
</feature>
<feature type="compositionally biased region" description="Polar residues" evidence="1">
    <location>
        <begin position="228"/>
        <end position="244"/>
    </location>
</feature>
<evidence type="ECO:0000313" key="3">
    <source>
        <dbReference type="Proteomes" id="UP000521943"/>
    </source>
</evidence>
<feature type="region of interest" description="Disordered" evidence="1">
    <location>
        <begin position="135"/>
        <end position="361"/>
    </location>
</feature>
<protein>
    <submittedName>
        <fullName evidence="2">Uncharacterized protein</fullName>
    </submittedName>
</protein>
<comment type="caution">
    <text evidence="2">The sequence shown here is derived from an EMBL/GenBank/DDBJ whole genome shotgun (WGS) entry which is preliminary data.</text>
</comment>
<feature type="compositionally biased region" description="Polar residues" evidence="1">
    <location>
        <begin position="1"/>
        <end position="11"/>
    </location>
</feature>
<feature type="region of interest" description="Disordered" evidence="1">
    <location>
        <begin position="1"/>
        <end position="115"/>
    </location>
</feature>
<feature type="compositionally biased region" description="Basic and acidic residues" evidence="1">
    <location>
        <begin position="278"/>
        <end position="289"/>
    </location>
</feature>
<keyword evidence="3" id="KW-1185">Reference proteome</keyword>
<feature type="compositionally biased region" description="Low complexity" evidence="1">
    <location>
        <begin position="342"/>
        <end position="358"/>
    </location>
</feature>
<reference evidence="2 3" key="1">
    <citation type="submission" date="2020-07" db="EMBL/GenBank/DDBJ databases">
        <title>Comparative genomics of pyrophilous fungi reveals a link between fire events and developmental genes.</title>
        <authorList>
            <consortium name="DOE Joint Genome Institute"/>
            <person name="Steindorff A.S."/>
            <person name="Carver A."/>
            <person name="Calhoun S."/>
            <person name="Stillman K."/>
            <person name="Liu H."/>
            <person name="Lipzen A."/>
            <person name="Pangilinan J."/>
            <person name="Labutti K."/>
            <person name="Bruns T.D."/>
            <person name="Grigoriev I.V."/>
        </authorList>
    </citation>
    <scope>NUCLEOTIDE SEQUENCE [LARGE SCALE GENOMIC DNA]</scope>
    <source>
        <strain evidence="2 3">CBS 144469</strain>
    </source>
</reference>
<dbReference type="EMBL" id="JACGCI010000235">
    <property type="protein sequence ID" value="KAF6741550.1"/>
    <property type="molecule type" value="Genomic_DNA"/>
</dbReference>
<dbReference type="AlphaFoldDB" id="A0A8H6H7W1"/>
<evidence type="ECO:0000313" key="2">
    <source>
        <dbReference type="EMBL" id="KAF6741550.1"/>
    </source>
</evidence>
<feature type="compositionally biased region" description="Basic and acidic residues" evidence="1">
    <location>
        <begin position="322"/>
        <end position="335"/>
    </location>
</feature>
<name>A0A8H6H7W1_9AGAR</name>